<dbReference type="GO" id="GO:0016301">
    <property type="term" value="F:kinase activity"/>
    <property type="evidence" value="ECO:0007669"/>
    <property type="project" value="UniProtKB-KW"/>
</dbReference>
<evidence type="ECO:0000256" key="8">
    <source>
        <dbReference type="ARBA" id="ARBA00022840"/>
    </source>
</evidence>
<comment type="activity regulation">
    <text evidence="11">Inhibited by UTP.</text>
</comment>
<organism evidence="13 14">
    <name type="scientific">Thiohalocapsa halophila</name>
    <dbReference type="NCBI Taxonomy" id="69359"/>
    <lineage>
        <taxon>Bacteria</taxon>
        <taxon>Pseudomonadati</taxon>
        <taxon>Pseudomonadota</taxon>
        <taxon>Gammaproteobacteria</taxon>
        <taxon>Chromatiales</taxon>
        <taxon>Chromatiaceae</taxon>
        <taxon>Thiohalocapsa</taxon>
    </lineage>
</organism>
<comment type="subunit">
    <text evidence="11">Homohexamer.</text>
</comment>
<dbReference type="InterPro" id="IPR036393">
    <property type="entry name" value="AceGlu_kinase-like_sf"/>
</dbReference>
<comment type="catalytic activity">
    <reaction evidence="10 11">
        <text>UMP + ATP = UDP + ADP</text>
        <dbReference type="Rhea" id="RHEA:24400"/>
        <dbReference type="ChEBI" id="CHEBI:30616"/>
        <dbReference type="ChEBI" id="CHEBI:57865"/>
        <dbReference type="ChEBI" id="CHEBI:58223"/>
        <dbReference type="ChEBI" id="CHEBI:456216"/>
        <dbReference type="EC" id="2.7.4.22"/>
    </reaction>
</comment>
<feature type="binding site" evidence="11">
    <location>
        <begin position="14"/>
        <end position="17"/>
    </location>
    <ligand>
        <name>ATP</name>
        <dbReference type="ChEBI" id="CHEBI:30616"/>
    </ligand>
</feature>
<dbReference type="Gene3D" id="3.40.1160.10">
    <property type="entry name" value="Acetylglutamate kinase-like"/>
    <property type="match status" value="1"/>
</dbReference>
<dbReference type="InterPro" id="IPR011817">
    <property type="entry name" value="Uridylate_kinase"/>
</dbReference>
<evidence type="ECO:0000256" key="9">
    <source>
        <dbReference type="ARBA" id="ARBA00022975"/>
    </source>
</evidence>
<dbReference type="PANTHER" id="PTHR42833:SF4">
    <property type="entry name" value="URIDYLATE KINASE PUMPKIN, CHLOROPLASTIC"/>
    <property type="match status" value="1"/>
</dbReference>
<name>A0ABS1CFP4_9GAMM</name>
<feature type="binding site" evidence="11">
    <location>
        <begin position="137"/>
        <end position="144"/>
    </location>
    <ligand>
        <name>UMP</name>
        <dbReference type="ChEBI" id="CHEBI:57865"/>
    </ligand>
</feature>
<proteinExistence type="inferred from homology"/>
<comment type="caution">
    <text evidence="13">The sequence shown here is derived from an EMBL/GenBank/DDBJ whole genome shotgun (WGS) entry which is preliminary data.</text>
</comment>
<evidence type="ECO:0000256" key="4">
    <source>
        <dbReference type="ARBA" id="ARBA00022490"/>
    </source>
</evidence>
<comment type="similarity">
    <text evidence="3 11">Belongs to the UMP kinase family.</text>
</comment>
<dbReference type="EMBL" id="NRRV01000015">
    <property type="protein sequence ID" value="MBK1630708.1"/>
    <property type="molecule type" value="Genomic_DNA"/>
</dbReference>
<feature type="binding site" evidence="11">
    <location>
        <position position="170"/>
    </location>
    <ligand>
        <name>ATP</name>
        <dbReference type="ChEBI" id="CHEBI:30616"/>
    </ligand>
</feature>
<comment type="caution">
    <text evidence="11">Lacks conserved residue(s) required for the propagation of feature annotation.</text>
</comment>
<evidence type="ECO:0000256" key="3">
    <source>
        <dbReference type="ARBA" id="ARBA00007614"/>
    </source>
</evidence>
<feature type="domain" description="Aspartate/glutamate/uridylate kinase" evidence="12">
    <location>
        <begin position="10"/>
        <end position="218"/>
    </location>
</feature>
<dbReference type="CDD" id="cd04254">
    <property type="entry name" value="AAK_UMPK-PyrH-Ec"/>
    <property type="match status" value="1"/>
</dbReference>
<evidence type="ECO:0000256" key="5">
    <source>
        <dbReference type="ARBA" id="ARBA00022679"/>
    </source>
</evidence>
<keyword evidence="6 11" id="KW-0547">Nucleotide-binding</keyword>
<accession>A0ABS1CFP4</accession>
<dbReference type="Pfam" id="PF00696">
    <property type="entry name" value="AA_kinase"/>
    <property type="match status" value="1"/>
</dbReference>
<dbReference type="RefSeq" id="WP_200235850.1">
    <property type="nucleotide sequence ID" value="NZ_NRRV01000015.1"/>
</dbReference>
<keyword evidence="14" id="KW-1185">Reference proteome</keyword>
<reference evidence="13 14" key="1">
    <citation type="journal article" date="2020" name="Microorganisms">
        <title>Osmotic Adaptation and Compatible Solute Biosynthesis of Phototrophic Bacteria as Revealed from Genome Analyses.</title>
        <authorList>
            <person name="Imhoff J.F."/>
            <person name="Rahn T."/>
            <person name="Kunzel S."/>
            <person name="Keller A."/>
            <person name="Neulinger S.C."/>
        </authorList>
    </citation>
    <scope>NUCLEOTIDE SEQUENCE [LARGE SCALE GENOMIC DNA]</scope>
    <source>
        <strain evidence="13 14">DSM 6210</strain>
    </source>
</reference>
<dbReference type="InterPro" id="IPR015963">
    <property type="entry name" value="Uridylate_kinase_bac"/>
</dbReference>
<evidence type="ECO:0000256" key="11">
    <source>
        <dbReference type="HAMAP-Rule" id="MF_01220"/>
    </source>
</evidence>
<feature type="binding site" evidence="11">
    <location>
        <position position="56"/>
    </location>
    <ligand>
        <name>UMP</name>
        <dbReference type="ChEBI" id="CHEBI:57865"/>
    </ligand>
</feature>
<feature type="binding site" evidence="11">
    <location>
        <position position="61"/>
    </location>
    <ligand>
        <name>ATP</name>
        <dbReference type="ChEBI" id="CHEBI:30616"/>
    </ligand>
</feature>
<feature type="binding site" evidence="11">
    <location>
        <position position="173"/>
    </location>
    <ligand>
        <name>ATP</name>
        <dbReference type="ChEBI" id="CHEBI:30616"/>
    </ligand>
</feature>
<dbReference type="Proteomes" id="UP000748752">
    <property type="component" value="Unassembled WGS sequence"/>
</dbReference>
<evidence type="ECO:0000259" key="12">
    <source>
        <dbReference type="Pfam" id="PF00696"/>
    </source>
</evidence>
<keyword evidence="9 11" id="KW-0665">Pyrimidine biosynthesis</keyword>
<keyword evidence="5 11" id="KW-0808">Transferase</keyword>
<feature type="binding site" evidence="11">
    <location>
        <position position="76"/>
    </location>
    <ligand>
        <name>UMP</name>
        <dbReference type="ChEBI" id="CHEBI:57865"/>
    </ligand>
</feature>
<comment type="subcellular location">
    <subcellularLocation>
        <location evidence="1 11">Cytoplasm</location>
    </subcellularLocation>
</comment>
<evidence type="ECO:0000256" key="2">
    <source>
        <dbReference type="ARBA" id="ARBA00004791"/>
    </source>
</evidence>
<keyword evidence="7 11" id="KW-0418">Kinase</keyword>
<evidence type="ECO:0000256" key="7">
    <source>
        <dbReference type="ARBA" id="ARBA00022777"/>
    </source>
</evidence>
<feature type="binding site" evidence="11">
    <location>
        <position position="164"/>
    </location>
    <ligand>
        <name>ATP</name>
        <dbReference type="ChEBI" id="CHEBI:30616"/>
    </ligand>
</feature>
<dbReference type="PANTHER" id="PTHR42833">
    <property type="entry name" value="URIDYLATE KINASE"/>
    <property type="match status" value="1"/>
</dbReference>
<evidence type="ECO:0000313" key="13">
    <source>
        <dbReference type="EMBL" id="MBK1630708.1"/>
    </source>
</evidence>
<comment type="pathway">
    <text evidence="2 11">Pyrimidine metabolism; CTP biosynthesis via de novo pathway; UDP from UMP (UMPK route): step 1/1.</text>
</comment>
<dbReference type="EC" id="2.7.4.22" evidence="11"/>
<dbReference type="PIRSF" id="PIRSF005650">
    <property type="entry name" value="Uridylate_kin"/>
    <property type="match status" value="1"/>
</dbReference>
<evidence type="ECO:0000256" key="6">
    <source>
        <dbReference type="ARBA" id="ARBA00022741"/>
    </source>
</evidence>
<sequence length="244" mass="26221">MTEASPRPRRILVKLSGEALLGNAECGIDPDVLARLAQDIADCARAGTETAVVLGGGNIFRGAGLASRGMDRVTGDHMGMLATVMNALAMQDALERLGVPTRVMSALKINQVCEDYIRRRAVRHLEKGRVVLFAAGTGNPFFTTDSAASLRAVEINADLMVKATMVDGIYSADPKRDPEARFYPRITYDQALRERLGVMDLTAVVLCRDNGIPLRVMSIFEPGALQRVAAGEDIGSLVEPGHEA</sequence>
<keyword evidence="8 11" id="KW-0067">ATP-binding</keyword>
<dbReference type="InterPro" id="IPR001048">
    <property type="entry name" value="Asp/Glu/Uridylate_kinase"/>
</dbReference>
<feature type="binding site" evidence="11">
    <location>
        <position position="57"/>
    </location>
    <ligand>
        <name>ATP</name>
        <dbReference type="ChEBI" id="CHEBI:30616"/>
    </ligand>
</feature>
<protein>
    <recommendedName>
        <fullName evidence="11">Uridylate kinase</fullName>
        <shortName evidence="11">UK</shortName>
        <ecNumber evidence="11">2.7.4.22</ecNumber>
    </recommendedName>
    <alternativeName>
        <fullName evidence="11">Uridine monophosphate kinase</fullName>
        <shortName evidence="11">UMP kinase</shortName>
        <shortName evidence="11">UMPK</shortName>
    </alternativeName>
</protein>
<dbReference type="NCBIfam" id="TIGR02075">
    <property type="entry name" value="pyrH_bact"/>
    <property type="match status" value="1"/>
</dbReference>
<evidence type="ECO:0000256" key="10">
    <source>
        <dbReference type="ARBA" id="ARBA00047767"/>
    </source>
</evidence>
<keyword evidence="4 11" id="KW-0963">Cytoplasm</keyword>
<dbReference type="SUPFAM" id="SSF53633">
    <property type="entry name" value="Carbamate kinase-like"/>
    <property type="match status" value="1"/>
</dbReference>
<evidence type="ECO:0000256" key="1">
    <source>
        <dbReference type="ARBA" id="ARBA00004496"/>
    </source>
</evidence>
<dbReference type="HAMAP" id="MF_01220_B">
    <property type="entry name" value="PyrH_B"/>
    <property type="match status" value="1"/>
</dbReference>
<comment type="function">
    <text evidence="11">Catalyzes the reversible phosphorylation of UMP to UDP.</text>
</comment>
<gene>
    <name evidence="11" type="primary">pyrH</name>
    <name evidence="13" type="ORF">CKO31_08120</name>
</gene>
<evidence type="ECO:0000313" key="14">
    <source>
        <dbReference type="Proteomes" id="UP000748752"/>
    </source>
</evidence>